<accession>A0AAD3ST51</accession>
<dbReference type="AlphaFoldDB" id="A0AAD3ST51"/>
<keyword evidence="2" id="KW-1185">Reference proteome</keyword>
<protein>
    <submittedName>
        <fullName evidence="1">Uncharacterized protein</fullName>
    </submittedName>
</protein>
<evidence type="ECO:0000313" key="2">
    <source>
        <dbReference type="Proteomes" id="UP001279734"/>
    </source>
</evidence>
<dbReference type="EMBL" id="BSYO01000016">
    <property type="protein sequence ID" value="GMH16271.1"/>
    <property type="molecule type" value="Genomic_DNA"/>
</dbReference>
<reference evidence="1" key="1">
    <citation type="submission" date="2023-05" db="EMBL/GenBank/DDBJ databases">
        <title>Nepenthes gracilis genome sequencing.</title>
        <authorList>
            <person name="Fukushima K."/>
        </authorList>
    </citation>
    <scope>NUCLEOTIDE SEQUENCE</scope>
    <source>
        <strain evidence="1">SING2019-196</strain>
    </source>
</reference>
<organism evidence="1 2">
    <name type="scientific">Nepenthes gracilis</name>
    <name type="common">Slender pitcher plant</name>
    <dbReference type="NCBI Taxonomy" id="150966"/>
    <lineage>
        <taxon>Eukaryota</taxon>
        <taxon>Viridiplantae</taxon>
        <taxon>Streptophyta</taxon>
        <taxon>Embryophyta</taxon>
        <taxon>Tracheophyta</taxon>
        <taxon>Spermatophyta</taxon>
        <taxon>Magnoliopsida</taxon>
        <taxon>eudicotyledons</taxon>
        <taxon>Gunneridae</taxon>
        <taxon>Pentapetalae</taxon>
        <taxon>Caryophyllales</taxon>
        <taxon>Nepenthaceae</taxon>
        <taxon>Nepenthes</taxon>
    </lineage>
</organism>
<dbReference type="Proteomes" id="UP001279734">
    <property type="component" value="Unassembled WGS sequence"/>
</dbReference>
<proteinExistence type="predicted"/>
<comment type="caution">
    <text evidence="1">The sequence shown here is derived from an EMBL/GenBank/DDBJ whole genome shotgun (WGS) entry which is preliminary data.</text>
</comment>
<sequence length="233" mass="25999">MMERQLILNEVRESFYKFPEKFVDLSDEEVKAIHQSVLNGTYSLSPSRLISFERGDPIQDRFSYILNFSELPTHSFALYIEPEDDLILVALESLLQNQILPSSTLMRNSFKSELARGHQRETPGLCSLCEASLTGLAPVDVEGRRAESVALIARVESAGSDSDSDERFSQWKLCTNGKVEGKVASNSRSSAVKENSANSIVSARARSELALNKNKLGFLLATMNECFLIEQKE</sequence>
<evidence type="ECO:0000313" key="1">
    <source>
        <dbReference type="EMBL" id="GMH16271.1"/>
    </source>
</evidence>
<name>A0AAD3ST51_NEPGR</name>
<gene>
    <name evidence="1" type="ORF">Nepgr_018112</name>
</gene>